<dbReference type="Gene3D" id="3.30.457.10">
    <property type="entry name" value="Copper amine oxidase-like, N-terminal domain"/>
    <property type="match status" value="1"/>
</dbReference>
<dbReference type="EMBL" id="BORT01000004">
    <property type="protein sequence ID" value="GIO46432.1"/>
    <property type="molecule type" value="Genomic_DNA"/>
</dbReference>
<dbReference type="SUPFAM" id="SSF55383">
    <property type="entry name" value="Copper amine oxidase, domain N"/>
    <property type="match status" value="1"/>
</dbReference>
<reference evidence="3 4" key="1">
    <citation type="submission" date="2021-03" db="EMBL/GenBank/DDBJ databases">
        <title>Antimicrobial resistance genes in bacteria isolated from Japanese honey, and their potential for conferring macrolide and lincosamide resistance in the American foulbrood pathogen Paenibacillus larvae.</title>
        <authorList>
            <person name="Okamoto M."/>
            <person name="Kumagai M."/>
            <person name="Kanamori H."/>
            <person name="Takamatsu D."/>
        </authorList>
    </citation>
    <scope>NUCLEOTIDE SEQUENCE [LARGE SCALE GENOMIC DNA]</scope>
    <source>
        <strain evidence="3 4">J34TS1</strain>
    </source>
</reference>
<accession>A0A919YDF4</accession>
<feature type="signal peptide" evidence="1">
    <location>
        <begin position="1"/>
        <end position="22"/>
    </location>
</feature>
<dbReference type="InterPro" id="IPR012854">
    <property type="entry name" value="Cu_amine_oxidase-like_N"/>
</dbReference>
<dbReference type="InterPro" id="IPR001763">
    <property type="entry name" value="Rhodanese-like_dom"/>
</dbReference>
<evidence type="ECO:0000313" key="3">
    <source>
        <dbReference type="EMBL" id="GIO46432.1"/>
    </source>
</evidence>
<dbReference type="InterPro" id="IPR036582">
    <property type="entry name" value="Mao_N_sf"/>
</dbReference>
<protein>
    <recommendedName>
        <fullName evidence="2">Rhodanese domain-containing protein</fullName>
    </recommendedName>
</protein>
<keyword evidence="4" id="KW-1185">Reference proteome</keyword>
<dbReference type="PANTHER" id="PTHR40446">
    <property type="entry name" value="N-ACETYLGLUCOSAMINE-1-PHOSPHODIESTER ALPHA-N-ACETYLGLUCOSAMINIDASE"/>
    <property type="match status" value="1"/>
</dbReference>
<dbReference type="RefSeq" id="WP_212977480.1">
    <property type="nucleotide sequence ID" value="NZ_AP025343.1"/>
</dbReference>
<sequence length="379" mass="40802">MFKKSIALLLLAFTCLMPAASAAAPPKNIVIMDAKSSHAFVPVRFLKDFDGTQVQWNEAAKQIDVIYQDVCLSMTLGQKKAGVNDRSVLLQDAPFRHNGAVYIPLQPIIQQFGYRLEWHKESDAVQIAAGSSSSVLPVIHRTAGQSDSKPVISEKKSFKVGGRYFNVQMVTVSLMNPKVQMDVVLAGNTPGQVEDLSSIAKRSGAAVAINGTFFDAYTSGSYKAPYGYILSQGAVKMASSGDQRVIFTYDKNNLVRLIAGSEFQQQYEQGFIEGGLQAGPRLLVDGKVSLNVKKEGFKDPKILTGGGARSALGITKDHKLILLTTGGATIPQLAEIMRQAGAYQAMNLDGGASSGLYYNGKYLTAPGRKISNALVIKVQ</sequence>
<keyword evidence="1" id="KW-0732">Signal</keyword>
<dbReference type="AlphaFoldDB" id="A0A919YDF4"/>
<dbReference type="InterPro" id="IPR018711">
    <property type="entry name" value="NAGPA"/>
</dbReference>
<evidence type="ECO:0000259" key="2">
    <source>
        <dbReference type="PROSITE" id="PS50206"/>
    </source>
</evidence>
<dbReference type="Pfam" id="PF07833">
    <property type="entry name" value="Cu_amine_oxidN1"/>
    <property type="match status" value="1"/>
</dbReference>
<gene>
    <name evidence="3" type="ORF">J34TS1_11970</name>
</gene>
<proteinExistence type="predicted"/>
<dbReference type="Pfam" id="PF09992">
    <property type="entry name" value="NAGPA"/>
    <property type="match status" value="1"/>
</dbReference>
<evidence type="ECO:0000256" key="1">
    <source>
        <dbReference type="SAM" id="SignalP"/>
    </source>
</evidence>
<dbReference type="PROSITE" id="PS50206">
    <property type="entry name" value="RHODANESE_3"/>
    <property type="match status" value="1"/>
</dbReference>
<dbReference type="Proteomes" id="UP000682811">
    <property type="component" value="Unassembled WGS sequence"/>
</dbReference>
<feature type="chain" id="PRO_5037563684" description="Rhodanese domain-containing protein" evidence="1">
    <location>
        <begin position="23"/>
        <end position="379"/>
    </location>
</feature>
<feature type="domain" description="Rhodanese" evidence="2">
    <location>
        <begin position="310"/>
        <end position="351"/>
    </location>
</feature>
<name>A0A919YDF4_9BACL</name>
<evidence type="ECO:0000313" key="4">
    <source>
        <dbReference type="Proteomes" id="UP000682811"/>
    </source>
</evidence>
<organism evidence="3 4">
    <name type="scientific">Paenibacillus azoreducens</name>
    <dbReference type="NCBI Taxonomy" id="116718"/>
    <lineage>
        <taxon>Bacteria</taxon>
        <taxon>Bacillati</taxon>
        <taxon>Bacillota</taxon>
        <taxon>Bacilli</taxon>
        <taxon>Bacillales</taxon>
        <taxon>Paenibacillaceae</taxon>
        <taxon>Paenibacillus</taxon>
    </lineage>
</organism>
<comment type="caution">
    <text evidence="3">The sequence shown here is derived from an EMBL/GenBank/DDBJ whole genome shotgun (WGS) entry which is preliminary data.</text>
</comment>
<dbReference type="PANTHER" id="PTHR40446:SF2">
    <property type="entry name" value="N-ACETYLGLUCOSAMINE-1-PHOSPHODIESTER ALPHA-N-ACETYLGLUCOSAMINIDASE"/>
    <property type="match status" value="1"/>
</dbReference>